<organism evidence="2 3">
    <name type="scientific">Sporotomaculum syntrophicum</name>
    <dbReference type="NCBI Taxonomy" id="182264"/>
    <lineage>
        <taxon>Bacteria</taxon>
        <taxon>Bacillati</taxon>
        <taxon>Bacillota</taxon>
        <taxon>Clostridia</taxon>
        <taxon>Eubacteriales</taxon>
        <taxon>Desulfallaceae</taxon>
        <taxon>Sporotomaculum</taxon>
    </lineage>
</organism>
<dbReference type="OrthoDB" id="1682334at2"/>
<evidence type="ECO:0000256" key="1">
    <source>
        <dbReference type="SAM" id="MobiDB-lite"/>
    </source>
</evidence>
<dbReference type="Pfam" id="PF12788">
    <property type="entry name" value="YmaF"/>
    <property type="match status" value="1"/>
</dbReference>
<dbReference type="Proteomes" id="UP000798488">
    <property type="component" value="Unassembled WGS sequence"/>
</dbReference>
<feature type="region of interest" description="Disordered" evidence="1">
    <location>
        <begin position="21"/>
        <end position="50"/>
    </location>
</feature>
<proteinExistence type="predicted"/>
<protein>
    <submittedName>
        <fullName evidence="2">YmaF family protein</fullName>
    </submittedName>
</protein>
<name>A0A9D2WPU6_9FIRM</name>
<evidence type="ECO:0000313" key="3">
    <source>
        <dbReference type="Proteomes" id="UP000798488"/>
    </source>
</evidence>
<evidence type="ECO:0000313" key="2">
    <source>
        <dbReference type="EMBL" id="KAF1084721.1"/>
    </source>
</evidence>
<dbReference type="InterPro" id="IPR024307">
    <property type="entry name" value="YmaF"/>
</dbReference>
<gene>
    <name evidence="2" type="ORF">SPSYN_02507</name>
</gene>
<feature type="compositionally biased region" description="Basic and acidic residues" evidence="1">
    <location>
        <begin position="21"/>
        <end position="36"/>
    </location>
</feature>
<dbReference type="RefSeq" id="WP_161822767.1">
    <property type="nucleotide sequence ID" value="NZ_LSRS01000005.1"/>
</dbReference>
<reference evidence="2" key="1">
    <citation type="submission" date="2016-02" db="EMBL/GenBank/DDBJ databases">
        <title>Draft Genome Sequence of Sporotomaculum syntrophicum Strain FB, a Syntrophic Benzoate Degrader.</title>
        <authorList>
            <person name="Nobu M.K."/>
            <person name="Narihiro T."/>
            <person name="Qiu Y.-L."/>
            <person name="Ohashi A."/>
            <person name="Liu W.-T."/>
            <person name="Yuji S."/>
        </authorList>
    </citation>
    <scope>NUCLEOTIDE SEQUENCE</scope>
    <source>
        <strain evidence="2">FB</strain>
    </source>
</reference>
<keyword evidence="3" id="KW-1185">Reference proteome</keyword>
<dbReference type="EMBL" id="LSRS01000005">
    <property type="protein sequence ID" value="KAF1084721.1"/>
    <property type="molecule type" value="Genomic_DNA"/>
</dbReference>
<dbReference type="AlphaFoldDB" id="A0A9D2WPU6"/>
<accession>A0A9D2WPU6</accession>
<comment type="caution">
    <text evidence="2">The sequence shown here is derived from an EMBL/GenBank/DDBJ whole genome shotgun (WGS) entry which is preliminary data.</text>
</comment>
<sequence length="126" mass="14392">MSKPSDQHQPNTYPDAQARLHVHDYSGKTSCDEGHSHLHPGVSGPPIPYGQSHIHEVRGLTTFDFHHHHAYFAYTGPEIELSTGYHTHYISFRTSRNFGHDHQVESFVQVTPEETITHPEPYDKKP</sequence>